<dbReference type="SUPFAM" id="SSF50814">
    <property type="entry name" value="Lipocalins"/>
    <property type="match status" value="2"/>
</dbReference>
<dbReference type="AlphaFoldDB" id="A0A147BRK8"/>
<name>A0A147BRK8_IXORI</name>
<proteinExistence type="predicted"/>
<reference evidence="2" key="1">
    <citation type="journal article" date="2018" name="PLoS Negl. Trop. Dis.">
        <title>Sialome diversity of ticks revealed by RNAseq of single tick salivary glands.</title>
        <authorList>
            <person name="Perner J."/>
            <person name="Kropackova S."/>
            <person name="Kopacek P."/>
            <person name="Ribeiro J.M."/>
        </authorList>
    </citation>
    <scope>NUCLEOTIDE SEQUENCE</scope>
    <source>
        <strain evidence="2">Siblings of single egg batch collected in Ceske Budejovice</strain>
        <tissue evidence="2">Salivary glands</tissue>
    </source>
</reference>
<keyword evidence="1" id="KW-0732">Signal</keyword>
<dbReference type="InterPro" id="IPR012674">
    <property type="entry name" value="Calycin"/>
</dbReference>
<evidence type="ECO:0000256" key="1">
    <source>
        <dbReference type="SAM" id="SignalP"/>
    </source>
</evidence>
<evidence type="ECO:0000313" key="2">
    <source>
        <dbReference type="EMBL" id="JAR93015.1"/>
    </source>
</evidence>
<sequence>MSLLKVIYLCITLSISPYYTSSFPNVPSKYVTSECREVAKQFVVPNVPLAFDSALFCMFQNLEVLQYMTTLQLALTTPHTGRSICRIEVNSFNNKTKKVNMSIYDTDLQGNCTPRNASVIVDVLQDHKTKELSELLIPRKLGRSRIYFQKEKARLLFTEYKTCLIFITSFYGEKYCELFVVSNATINMHNTPCHSIYRIYCGYGRPTRDVWPNPIKSSSDEDFLLEAHTLRMLIQHIHPLKENTIFMNEFQVIAEVLYNIPEANLYASTSNNAKNQRLCGIQIYKVMPDFAHLEVRVMISGRKYVVPLYSYYSMDPNAISPTQISLLDQHAGTNPSNRRVRRVLVSDFKNCFVLKTTDNGNNGNQASFCELFVKNNTDISTGLEECTFVFLAYCGYPKAVYNESSCYTPKSSR</sequence>
<dbReference type="EMBL" id="GEGO01002389">
    <property type="protein sequence ID" value="JAR93015.1"/>
    <property type="molecule type" value="Transcribed_RNA"/>
</dbReference>
<evidence type="ECO:0008006" key="3">
    <source>
        <dbReference type="Google" id="ProtNLM"/>
    </source>
</evidence>
<protein>
    <recommendedName>
        <fullName evidence="3">Salivary lipocalin</fullName>
    </recommendedName>
</protein>
<accession>A0A147BRK8</accession>
<feature type="signal peptide" evidence="1">
    <location>
        <begin position="1"/>
        <end position="22"/>
    </location>
</feature>
<dbReference type="Gene3D" id="2.40.128.20">
    <property type="match status" value="2"/>
</dbReference>
<organism evidence="2">
    <name type="scientific">Ixodes ricinus</name>
    <name type="common">Common tick</name>
    <name type="synonym">Acarus ricinus</name>
    <dbReference type="NCBI Taxonomy" id="34613"/>
    <lineage>
        <taxon>Eukaryota</taxon>
        <taxon>Metazoa</taxon>
        <taxon>Ecdysozoa</taxon>
        <taxon>Arthropoda</taxon>
        <taxon>Chelicerata</taxon>
        <taxon>Arachnida</taxon>
        <taxon>Acari</taxon>
        <taxon>Parasitiformes</taxon>
        <taxon>Ixodida</taxon>
        <taxon>Ixodoidea</taxon>
        <taxon>Ixodidae</taxon>
        <taxon>Ixodinae</taxon>
        <taxon>Ixodes</taxon>
    </lineage>
</organism>
<feature type="chain" id="PRO_5007542756" description="Salivary lipocalin" evidence="1">
    <location>
        <begin position="23"/>
        <end position="413"/>
    </location>
</feature>